<dbReference type="InterPro" id="IPR007393">
    <property type="entry name" value="YlxR_dom"/>
</dbReference>
<dbReference type="AlphaFoldDB" id="A0A841QZJ9"/>
<dbReference type="CDD" id="cd00279">
    <property type="entry name" value="YlxR"/>
    <property type="match status" value="1"/>
</dbReference>
<dbReference type="NCBIfam" id="NF047356">
    <property type="entry name" value="RNA_bind_RnpM"/>
    <property type="match status" value="1"/>
</dbReference>
<dbReference type="InterPro" id="IPR035931">
    <property type="entry name" value="YlxR-like_sf"/>
</dbReference>
<feature type="domain" description="YlxR" evidence="1">
    <location>
        <begin position="11"/>
        <end position="84"/>
    </location>
</feature>
<dbReference type="RefSeq" id="WP_200841515.1">
    <property type="nucleotide sequence ID" value="NZ_CABWNB010000004.1"/>
</dbReference>
<evidence type="ECO:0000259" key="1">
    <source>
        <dbReference type="Pfam" id="PF04296"/>
    </source>
</evidence>
<sequence>MMKKTKKLPLRRCVGCGAMKDKRDMVRIVAPASGEIKLDLSGKAPGRGAYICPSAECLAKAYTSHGLERSLKRNVPEQVYKDLQEQLA</sequence>
<evidence type="ECO:0000313" key="3">
    <source>
        <dbReference type="Proteomes" id="UP000591941"/>
    </source>
</evidence>
<protein>
    <recommendedName>
        <fullName evidence="1">YlxR domain-containing protein</fullName>
    </recommendedName>
</protein>
<comment type="caution">
    <text evidence="2">The sequence shown here is derived from an EMBL/GenBank/DDBJ whole genome shotgun (WGS) entry which is preliminary data.</text>
</comment>
<accession>A0A841QZJ9</accession>
<keyword evidence="3" id="KW-1185">Reference proteome</keyword>
<dbReference type="Pfam" id="PF04296">
    <property type="entry name" value="YlxR"/>
    <property type="match status" value="1"/>
</dbReference>
<proteinExistence type="predicted"/>
<dbReference type="Proteomes" id="UP000591941">
    <property type="component" value="Unassembled WGS sequence"/>
</dbReference>
<dbReference type="PANTHER" id="PTHR34215:SF1">
    <property type="entry name" value="YLXR DOMAIN-CONTAINING PROTEIN"/>
    <property type="match status" value="1"/>
</dbReference>
<evidence type="ECO:0000313" key="2">
    <source>
        <dbReference type="EMBL" id="MBB6478084.1"/>
    </source>
</evidence>
<dbReference type="SUPFAM" id="SSF64376">
    <property type="entry name" value="YlxR-like"/>
    <property type="match status" value="1"/>
</dbReference>
<dbReference type="Gene3D" id="3.30.1230.10">
    <property type="entry name" value="YlxR-like"/>
    <property type="match status" value="1"/>
</dbReference>
<dbReference type="EMBL" id="JACHHI010000005">
    <property type="protein sequence ID" value="MBB6478084.1"/>
    <property type="molecule type" value="Genomic_DNA"/>
</dbReference>
<dbReference type="GeneID" id="93486406"/>
<reference evidence="2 3" key="1">
    <citation type="submission" date="2020-08" db="EMBL/GenBank/DDBJ databases">
        <title>Genomic Encyclopedia of Type Strains, Phase IV (KMG-IV): sequencing the most valuable type-strain genomes for metagenomic binning, comparative biology and taxonomic classification.</title>
        <authorList>
            <person name="Goeker M."/>
        </authorList>
    </citation>
    <scope>NUCLEOTIDE SEQUENCE [LARGE SCALE GENOMIC DNA]</scope>
    <source>
        <strain evidence="2 3">DSM 21255</strain>
    </source>
</reference>
<dbReference type="InterPro" id="IPR037465">
    <property type="entry name" value="YlxR"/>
</dbReference>
<gene>
    <name evidence="2" type="ORF">HNR45_001145</name>
</gene>
<name>A0A841QZJ9_9FIRM</name>
<dbReference type="PANTHER" id="PTHR34215">
    <property type="entry name" value="BLL0784 PROTEIN"/>
    <property type="match status" value="1"/>
</dbReference>
<organism evidence="2 3">
    <name type="scientific">Negativicoccus succinicivorans</name>
    <dbReference type="NCBI Taxonomy" id="620903"/>
    <lineage>
        <taxon>Bacteria</taxon>
        <taxon>Bacillati</taxon>
        <taxon>Bacillota</taxon>
        <taxon>Negativicutes</taxon>
        <taxon>Veillonellales</taxon>
        <taxon>Veillonellaceae</taxon>
        <taxon>Negativicoccus</taxon>
    </lineage>
</organism>